<feature type="chain" id="PRO_5002082404" evidence="1">
    <location>
        <begin position="22"/>
        <end position="103"/>
    </location>
</feature>
<dbReference type="GO" id="GO:0004386">
    <property type="term" value="F:helicase activity"/>
    <property type="evidence" value="ECO:0007669"/>
    <property type="project" value="UniProtKB-KW"/>
</dbReference>
<dbReference type="AlphaFoldDB" id="A0A0B3BSQ7"/>
<organism evidence="2 3">
    <name type="scientific">Pseudomonas flexibilis</name>
    <dbReference type="NCBI Taxonomy" id="706570"/>
    <lineage>
        <taxon>Bacteria</taxon>
        <taxon>Pseudomonadati</taxon>
        <taxon>Pseudomonadota</taxon>
        <taxon>Gammaproteobacteria</taxon>
        <taxon>Pseudomonadales</taxon>
        <taxon>Pseudomonadaceae</taxon>
        <taxon>Pseudomonas</taxon>
    </lineage>
</organism>
<name>A0A0B3BSQ7_9PSED</name>
<proteinExistence type="predicted"/>
<reference evidence="2 3" key="1">
    <citation type="submission" date="2014-11" db="EMBL/GenBank/DDBJ databases">
        <title>Genome sequence of Pseudomonas tuomuerensis JCM 14085.</title>
        <authorList>
            <person name="Shin S.-K."/>
            <person name="Yi H."/>
        </authorList>
    </citation>
    <scope>NUCLEOTIDE SEQUENCE [LARGE SCALE GENOMIC DNA]</scope>
    <source>
        <strain evidence="2 3">JCM 14085</strain>
    </source>
</reference>
<keyword evidence="2" id="KW-0378">Hydrolase</keyword>
<keyword evidence="1" id="KW-0732">Signal</keyword>
<keyword evidence="2" id="KW-0347">Helicase</keyword>
<dbReference type="RefSeq" id="WP_027591128.1">
    <property type="nucleotide sequence ID" value="NZ_FMUP01000004.1"/>
</dbReference>
<keyword evidence="2" id="KW-0067">ATP-binding</keyword>
<dbReference type="Pfam" id="PF09498">
    <property type="entry name" value="DUF2388"/>
    <property type="match status" value="1"/>
</dbReference>
<dbReference type="STRING" id="706570.PT85_14290"/>
<dbReference type="InterPro" id="IPR012661">
    <property type="entry name" value="CHP02448"/>
</dbReference>
<sequence length="103" mass="10555">MTPIRLFGAAALLSLSTMASASSFIGTTDMIGSALIGTTESSTDMSSGDDKIVLAAREDAASFVASRGDIRGAHLESALQVIRAKAPSLQATDLELAEAILAR</sequence>
<evidence type="ECO:0000313" key="2">
    <source>
        <dbReference type="EMBL" id="KHO63684.1"/>
    </source>
</evidence>
<feature type="signal peptide" evidence="1">
    <location>
        <begin position="1"/>
        <end position="21"/>
    </location>
</feature>
<accession>A0A0B3BSQ7</accession>
<keyword evidence="2" id="KW-0547">Nucleotide-binding</keyword>
<comment type="caution">
    <text evidence="2">The sequence shown here is derived from an EMBL/GenBank/DDBJ whole genome shotgun (WGS) entry which is preliminary data.</text>
</comment>
<dbReference type="NCBIfam" id="TIGR02448">
    <property type="entry name" value="conserverd hypothetical protein"/>
    <property type="match status" value="1"/>
</dbReference>
<dbReference type="EMBL" id="JTAK01000006">
    <property type="protein sequence ID" value="KHO63684.1"/>
    <property type="molecule type" value="Genomic_DNA"/>
</dbReference>
<evidence type="ECO:0000313" key="3">
    <source>
        <dbReference type="Proteomes" id="UP000030980"/>
    </source>
</evidence>
<protein>
    <submittedName>
        <fullName evidence="2">Holliday junction resolvasome, helicase subunit</fullName>
    </submittedName>
</protein>
<keyword evidence="3" id="KW-1185">Reference proteome</keyword>
<dbReference type="OrthoDB" id="7022011at2"/>
<dbReference type="Proteomes" id="UP000030980">
    <property type="component" value="Unassembled WGS sequence"/>
</dbReference>
<evidence type="ECO:0000256" key="1">
    <source>
        <dbReference type="SAM" id="SignalP"/>
    </source>
</evidence>
<gene>
    <name evidence="2" type="ORF">PT85_14290</name>
</gene>